<dbReference type="OrthoDB" id="3254362at2"/>
<dbReference type="Proteomes" id="UP000280819">
    <property type="component" value="Unassembled WGS sequence"/>
</dbReference>
<proteinExistence type="predicted"/>
<gene>
    <name evidence="1" type="ORF">EII34_10540</name>
</gene>
<dbReference type="AlphaFoldDB" id="A0A3P1T520"/>
<dbReference type="EMBL" id="RQZG01000012">
    <property type="protein sequence ID" value="RRD04265.1"/>
    <property type="molecule type" value="Genomic_DNA"/>
</dbReference>
<comment type="caution">
    <text evidence="1">The sequence shown here is derived from an EMBL/GenBank/DDBJ whole genome shotgun (WGS) entry which is preliminary data.</text>
</comment>
<accession>A0A3P1T520</accession>
<organism evidence="1 2">
    <name type="scientific">Arachnia propionica</name>
    <dbReference type="NCBI Taxonomy" id="1750"/>
    <lineage>
        <taxon>Bacteria</taxon>
        <taxon>Bacillati</taxon>
        <taxon>Actinomycetota</taxon>
        <taxon>Actinomycetes</taxon>
        <taxon>Propionibacteriales</taxon>
        <taxon>Propionibacteriaceae</taxon>
        <taxon>Arachnia</taxon>
    </lineage>
</organism>
<name>A0A3P1T520_9ACTN</name>
<protein>
    <submittedName>
        <fullName evidence="1">Uncharacterized protein</fullName>
    </submittedName>
</protein>
<evidence type="ECO:0000313" key="2">
    <source>
        <dbReference type="Proteomes" id="UP000280819"/>
    </source>
</evidence>
<evidence type="ECO:0000313" key="1">
    <source>
        <dbReference type="EMBL" id="RRD04265.1"/>
    </source>
</evidence>
<sequence length="137" mass="15142">MDDREQRKADALRRLELAEQAAELEASRAQVLIDRFIRDARAAGIAPVPLQATTLDGHVVRTDKQGWYLRQNRSIAIDTDGGYQVLIVPGGFMARLKGVKLEASRPSLQVGRGGRDGETGELSEFLSWVLEGRTPQD</sequence>
<dbReference type="RefSeq" id="WP_124845120.1">
    <property type="nucleotide sequence ID" value="NZ_RQZG01000012.1"/>
</dbReference>
<reference evidence="1 2" key="1">
    <citation type="submission" date="2018-11" db="EMBL/GenBank/DDBJ databases">
        <title>Genomes From Bacteria Associated with the Canine Oral Cavity: a Test Case for Automated Genome-Based Taxonomic Assignment.</title>
        <authorList>
            <person name="Coil D.A."/>
            <person name="Jospin G."/>
            <person name="Darling A.E."/>
            <person name="Wallis C."/>
            <person name="Davis I.J."/>
            <person name="Harris S."/>
            <person name="Eisen J.A."/>
            <person name="Holcombe L.J."/>
            <person name="O'Flynn C."/>
        </authorList>
    </citation>
    <scope>NUCLEOTIDE SEQUENCE [LARGE SCALE GENOMIC DNA]</scope>
    <source>
        <strain evidence="1 2">OH887_COT-365</strain>
    </source>
</reference>